<feature type="region of interest" description="Disordered" evidence="1">
    <location>
        <begin position="1"/>
        <end position="24"/>
    </location>
</feature>
<reference evidence="2" key="1">
    <citation type="journal article" date="2021" name="Evol. Appl.">
        <title>The genome of the Pyrenean desman and the effects of bottlenecks and inbreeding on the genomic landscape of an endangered species.</title>
        <authorList>
            <person name="Escoda L."/>
            <person name="Castresana J."/>
        </authorList>
    </citation>
    <scope>NUCLEOTIDE SEQUENCE</scope>
    <source>
        <strain evidence="2">IBE-C5619</strain>
    </source>
</reference>
<feature type="compositionally biased region" description="Basic and acidic residues" evidence="1">
    <location>
        <begin position="351"/>
        <end position="371"/>
    </location>
</feature>
<dbReference type="Proteomes" id="UP000700334">
    <property type="component" value="Unassembled WGS sequence"/>
</dbReference>
<evidence type="ECO:0000256" key="1">
    <source>
        <dbReference type="SAM" id="MobiDB-lite"/>
    </source>
</evidence>
<dbReference type="OrthoDB" id="2019504at2759"/>
<feature type="compositionally biased region" description="Low complexity" evidence="1">
    <location>
        <begin position="331"/>
        <end position="342"/>
    </location>
</feature>
<protein>
    <submittedName>
        <fullName evidence="2">Ribosomal RNA processing protein 1A</fullName>
    </submittedName>
</protein>
<dbReference type="AlphaFoldDB" id="A0A8J6DEZ9"/>
<gene>
    <name evidence="2" type="ORF">J0S82_019463</name>
</gene>
<evidence type="ECO:0000313" key="2">
    <source>
        <dbReference type="EMBL" id="KAG8507172.1"/>
    </source>
</evidence>
<proteinExistence type="predicted"/>
<feature type="region of interest" description="Disordered" evidence="1">
    <location>
        <begin position="294"/>
        <end position="384"/>
    </location>
</feature>
<sequence>MVASAASRRELRAGPLGASVTRPSSGQFDYEAVANRLFEEASQPHTPSQNRKRLYKVVRKLQHLAEGEHGRDPDAPGRRRLVLQGGLGRVVALAGRLWSTQQCPVRAAGYADGTTAHTRPRDHGPGGGPEPDPERAAAERSHVHGRRPSGLCCPSAALPRPSPGAPGARSLAQLPVAGAGTVTWGSGQARVTSAVPPRLFPEDDVPDEVYRKLQKGRRERKAKKPKKRTPKPRSPGGAASHAQGLRPLALRPLASFRVHSLGARCCLEAGHFGLRWRKCPAGAALRLQGLRVRERRGGGRAPGAARRPRHETGPQEAAAALASGLDHGRADGAAGATEAAAGRSRPGVMLDRLEPGLDRSRTGHVPGRWEQDWGAGPRSRRCPRAAGCGPRAVPVCMAVRCEIKCRERLSWSGGGWALPRGRALERVPLSAAVEGDPLAAEGLHL</sequence>
<feature type="compositionally biased region" description="Basic and acidic residues" evidence="1">
    <location>
        <begin position="132"/>
        <end position="142"/>
    </location>
</feature>
<evidence type="ECO:0000313" key="3">
    <source>
        <dbReference type="Proteomes" id="UP000700334"/>
    </source>
</evidence>
<feature type="region of interest" description="Disordered" evidence="1">
    <location>
        <begin position="195"/>
        <end position="245"/>
    </location>
</feature>
<feature type="region of interest" description="Disordered" evidence="1">
    <location>
        <begin position="110"/>
        <end position="170"/>
    </location>
</feature>
<comment type="caution">
    <text evidence="2">The sequence shown here is derived from an EMBL/GenBank/DDBJ whole genome shotgun (WGS) entry which is preliminary data.</text>
</comment>
<dbReference type="EMBL" id="JAGFMF010012120">
    <property type="protein sequence ID" value="KAG8507172.1"/>
    <property type="molecule type" value="Genomic_DNA"/>
</dbReference>
<organism evidence="2 3">
    <name type="scientific">Galemys pyrenaicus</name>
    <name type="common">Iberian desman</name>
    <name type="synonym">Pyrenean desman</name>
    <dbReference type="NCBI Taxonomy" id="202257"/>
    <lineage>
        <taxon>Eukaryota</taxon>
        <taxon>Metazoa</taxon>
        <taxon>Chordata</taxon>
        <taxon>Craniata</taxon>
        <taxon>Vertebrata</taxon>
        <taxon>Euteleostomi</taxon>
        <taxon>Mammalia</taxon>
        <taxon>Eutheria</taxon>
        <taxon>Laurasiatheria</taxon>
        <taxon>Eulipotyphla</taxon>
        <taxon>Talpidae</taxon>
        <taxon>Galemys</taxon>
    </lineage>
</organism>
<feature type="compositionally biased region" description="Basic residues" evidence="1">
    <location>
        <begin position="212"/>
        <end position="231"/>
    </location>
</feature>
<name>A0A8J6DEZ9_GALPY</name>
<keyword evidence="3" id="KW-1185">Reference proteome</keyword>
<accession>A0A8J6DEZ9</accession>